<dbReference type="AlphaFoldDB" id="A0A2H4VMM9"/>
<feature type="transmembrane region" description="Helical" evidence="1">
    <location>
        <begin position="137"/>
        <end position="160"/>
    </location>
</feature>
<name>A0A2H4VMM9_9EURY</name>
<keyword evidence="1" id="KW-0812">Transmembrane</keyword>
<keyword evidence="1" id="KW-0472">Membrane</keyword>
<evidence type="ECO:0000256" key="1">
    <source>
        <dbReference type="SAM" id="Phobius"/>
    </source>
</evidence>
<sequence>MINLKSSGISIGIFILIIVAFIVPVSAHGVHVTTNESAFIIADDSTGKLARSVVDDLGVNVTVYKFVSAEDVAHELESTLTNPNQKILAVSYTGTVQNFINQHPEVSSRIVVASANENAIQQGLSKLNLVGYNSAGFMTPLLSGLLIGLVFGLGIGAVWMKRKLS</sequence>
<gene>
    <name evidence="2" type="ORF">BK009_00820</name>
</gene>
<keyword evidence="1" id="KW-1133">Transmembrane helix</keyword>
<accession>A0A2H4VMM9</accession>
<protein>
    <submittedName>
        <fullName evidence="2">Uncharacterized protein</fullName>
    </submittedName>
</protein>
<dbReference type="RefSeq" id="WP_100908772.1">
    <property type="nucleotide sequence ID" value="NZ_CP017768.1"/>
</dbReference>
<dbReference type="KEGG" id="msub:BK009_00820"/>
<keyword evidence="3" id="KW-1185">Reference proteome</keyword>
<dbReference type="GeneID" id="35124979"/>
<dbReference type="EMBL" id="CP017768">
    <property type="protein sequence ID" value="AUB59348.1"/>
    <property type="molecule type" value="Genomic_DNA"/>
</dbReference>
<evidence type="ECO:0000313" key="3">
    <source>
        <dbReference type="Proteomes" id="UP000232631"/>
    </source>
</evidence>
<feature type="transmembrane region" description="Helical" evidence="1">
    <location>
        <begin position="7"/>
        <end position="27"/>
    </location>
</feature>
<organism evidence="2 3">
    <name type="scientific">Methanobacterium subterraneum</name>
    <dbReference type="NCBI Taxonomy" id="59277"/>
    <lineage>
        <taxon>Archaea</taxon>
        <taxon>Methanobacteriati</taxon>
        <taxon>Methanobacteriota</taxon>
        <taxon>Methanomada group</taxon>
        <taxon>Methanobacteria</taxon>
        <taxon>Methanobacteriales</taxon>
        <taxon>Methanobacteriaceae</taxon>
        <taxon>Methanobacterium</taxon>
    </lineage>
</organism>
<evidence type="ECO:0000313" key="2">
    <source>
        <dbReference type="EMBL" id="AUB59348.1"/>
    </source>
</evidence>
<reference evidence="2 3" key="1">
    <citation type="submission" date="2016-10" db="EMBL/GenBank/DDBJ databases">
        <title>Comparative genomics between deep and shallow subseafloor isolates.</title>
        <authorList>
            <person name="Ishii S."/>
            <person name="Miller J.R."/>
            <person name="Sutton G."/>
            <person name="Suzuki S."/>
            <person name="Methe B."/>
            <person name="Inagaki F."/>
            <person name="Imachi H."/>
        </authorList>
    </citation>
    <scope>NUCLEOTIDE SEQUENCE [LARGE SCALE GENOMIC DNA]</scope>
    <source>
        <strain evidence="2 3">A8p</strain>
    </source>
</reference>
<proteinExistence type="predicted"/>
<dbReference type="Proteomes" id="UP000232631">
    <property type="component" value="Chromosome"/>
</dbReference>